<feature type="compositionally biased region" description="Low complexity" evidence="1">
    <location>
        <begin position="21"/>
        <end position="31"/>
    </location>
</feature>
<proteinExistence type="predicted"/>
<feature type="region of interest" description="Disordered" evidence="1">
    <location>
        <begin position="21"/>
        <end position="45"/>
    </location>
</feature>
<reference evidence="2" key="2">
    <citation type="journal article" date="2015" name="Fish Shellfish Immunol.">
        <title>Early steps in the European eel (Anguilla anguilla)-Vibrio vulnificus interaction in the gills: Role of the RtxA13 toxin.</title>
        <authorList>
            <person name="Callol A."/>
            <person name="Pajuelo D."/>
            <person name="Ebbesson L."/>
            <person name="Teles M."/>
            <person name="MacKenzie S."/>
            <person name="Amaro C."/>
        </authorList>
    </citation>
    <scope>NUCLEOTIDE SEQUENCE</scope>
</reference>
<organism evidence="2">
    <name type="scientific">Anguilla anguilla</name>
    <name type="common">European freshwater eel</name>
    <name type="synonym">Muraena anguilla</name>
    <dbReference type="NCBI Taxonomy" id="7936"/>
    <lineage>
        <taxon>Eukaryota</taxon>
        <taxon>Metazoa</taxon>
        <taxon>Chordata</taxon>
        <taxon>Craniata</taxon>
        <taxon>Vertebrata</taxon>
        <taxon>Euteleostomi</taxon>
        <taxon>Actinopterygii</taxon>
        <taxon>Neopterygii</taxon>
        <taxon>Teleostei</taxon>
        <taxon>Anguilliformes</taxon>
        <taxon>Anguillidae</taxon>
        <taxon>Anguilla</taxon>
    </lineage>
</organism>
<dbReference type="EMBL" id="GBXM01073389">
    <property type="protein sequence ID" value="JAH35188.1"/>
    <property type="molecule type" value="Transcribed_RNA"/>
</dbReference>
<dbReference type="AlphaFoldDB" id="A0A0E9S3R2"/>
<evidence type="ECO:0000313" key="2">
    <source>
        <dbReference type="EMBL" id="JAH35188.1"/>
    </source>
</evidence>
<sequence>MRSVAISGDNRAMRSIAGKSVRCGGSVSSSRTAVWDGQNGRELVT</sequence>
<accession>A0A0E9S3R2</accession>
<reference evidence="2" key="1">
    <citation type="submission" date="2014-11" db="EMBL/GenBank/DDBJ databases">
        <authorList>
            <person name="Amaro Gonzalez C."/>
        </authorList>
    </citation>
    <scope>NUCLEOTIDE SEQUENCE</scope>
</reference>
<evidence type="ECO:0000256" key="1">
    <source>
        <dbReference type="SAM" id="MobiDB-lite"/>
    </source>
</evidence>
<protein>
    <submittedName>
        <fullName evidence="2">Uncharacterized protein</fullName>
    </submittedName>
</protein>
<name>A0A0E9S3R2_ANGAN</name>